<evidence type="ECO:0000313" key="3">
    <source>
        <dbReference type="Proteomes" id="UP000299102"/>
    </source>
</evidence>
<gene>
    <name evidence="2" type="ORF">EVAR_92600_1</name>
</gene>
<comment type="caution">
    <text evidence="2">The sequence shown here is derived from an EMBL/GenBank/DDBJ whole genome shotgun (WGS) entry which is preliminary data.</text>
</comment>
<organism evidence="2 3">
    <name type="scientific">Eumeta variegata</name>
    <name type="common">Bagworm moth</name>
    <name type="synonym">Eumeta japonica</name>
    <dbReference type="NCBI Taxonomy" id="151549"/>
    <lineage>
        <taxon>Eukaryota</taxon>
        <taxon>Metazoa</taxon>
        <taxon>Ecdysozoa</taxon>
        <taxon>Arthropoda</taxon>
        <taxon>Hexapoda</taxon>
        <taxon>Insecta</taxon>
        <taxon>Pterygota</taxon>
        <taxon>Neoptera</taxon>
        <taxon>Endopterygota</taxon>
        <taxon>Lepidoptera</taxon>
        <taxon>Glossata</taxon>
        <taxon>Ditrysia</taxon>
        <taxon>Tineoidea</taxon>
        <taxon>Psychidae</taxon>
        <taxon>Oiketicinae</taxon>
        <taxon>Eumeta</taxon>
    </lineage>
</organism>
<protein>
    <submittedName>
        <fullName evidence="2">Uncharacterized protein</fullName>
    </submittedName>
</protein>
<reference evidence="2 3" key="1">
    <citation type="journal article" date="2019" name="Commun. Biol.">
        <title>The bagworm genome reveals a unique fibroin gene that provides high tensile strength.</title>
        <authorList>
            <person name="Kono N."/>
            <person name="Nakamura H."/>
            <person name="Ohtoshi R."/>
            <person name="Tomita M."/>
            <person name="Numata K."/>
            <person name="Arakawa K."/>
        </authorList>
    </citation>
    <scope>NUCLEOTIDE SEQUENCE [LARGE SCALE GENOMIC DNA]</scope>
</reference>
<name>A0A4C1SWK4_EUMVA</name>
<dbReference type="EMBL" id="BGZK01000023">
    <property type="protein sequence ID" value="GBP06623.1"/>
    <property type="molecule type" value="Genomic_DNA"/>
</dbReference>
<sequence>MSERNQKLELNHLLTLGRDARSRLGRDLRHRPRSDDASVGCEPSRTVGRRSRVGAAPPATAALFNVRKRTVLTPRTQQTVYHHRLLVLVRVGGGGCRRRVVVEGVGDVAALRRVERRYRVEARTVFAPRFLPSEVVLREGALVELTGRGDRIFGLAVPLEPLEVLAGEVGEAVRRGSGRR</sequence>
<dbReference type="Proteomes" id="UP000299102">
    <property type="component" value="Unassembled WGS sequence"/>
</dbReference>
<evidence type="ECO:0000256" key="1">
    <source>
        <dbReference type="SAM" id="MobiDB-lite"/>
    </source>
</evidence>
<proteinExistence type="predicted"/>
<evidence type="ECO:0000313" key="2">
    <source>
        <dbReference type="EMBL" id="GBP06623.1"/>
    </source>
</evidence>
<feature type="region of interest" description="Disordered" evidence="1">
    <location>
        <begin position="24"/>
        <end position="53"/>
    </location>
</feature>
<keyword evidence="3" id="KW-1185">Reference proteome</keyword>
<accession>A0A4C1SWK4</accession>
<dbReference type="AlphaFoldDB" id="A0A4C1SWK4"/>